<organism evidence="1 2">
    <name type="scientific">Methylovulum psychrotolerans</name>
    <dbReference type="NCBI Taxonomy" id="1704499"/>
    <lineage>
        <taxon>Bacteria</taxon>
        <taxon>Pseudomonadati</taxon>
        <taxon>Pseudomonadota</taxon>
        <taxon>Gammaproteobacteria</taxon>
        <taxon>Methylococcales</taxon>
        <taxon>Methylococcaceae</taxon>
        <taxon>Methylovulum</taxon>
    </lineage>
</organism>
<evidence type="ECO:0008006" key="3">
    <source>
        <dbReference type="Google" id="ProtNLM"/>
    </source>
</evidence>
<protein>
    <recommendedName>
        <fullName evidence="3">ArsR family transcriptional regulator</fullName>
    </recommendedName>
</protein>
<accession>A0A1Z4C0G6</accession>
<dbReference type="EMBL" id="CP022129">
    <property type="protein sequence ID" value="ASF47010.1"/>
    <property type="molecule type" value="Genomic_DNA"/>
</dbReference>
<evidence type="ECO:0000313" key="2">
    <source>
        <dbReference type="Proteomes" id="UP000197019"/>
    </source>
</evidence>
<dbReference type="AlphaFoldDB" id="A0A1Z4C0G6"/>
<dbReference type="OrthoDB" id="7855192at2"/>
<dbReference type="Proteomes" id="UP000197019">
    <property type="component" value="Chromosome"/>
</dbReference>
<name>A0A1Z4C0G6_9GAMM</name>
<keyword evidence="2" id="KW-1185">Reference proteome</keyword>
<dbReference type="RefSeq" id="WP_088619882.1">
    <property type="nucleotide sequence ID" value="NZ_CP022129.1"/>
</dbReference>
<sequence length="98" mass="10397">MTKQIDLAAEIRRLHLLKTLQVASGYRASADLLKMALQNMGDAAPTSVIKADLAWLEQLGLVSTTEHSGMTIALLRNEGVDVASGTSVVPGIARAQPE</sequence>
<dbReference type="KEGG" id="mpsy:CEK71_13530"/>
<reference evidence="1 2" key="1">
    <citation type="submission" date="2017-06" db="EMBL/GenBank/DDBJ databases">
        <title>Genome Sequencing of the methanotroph Methylovulum psychrotolerants str. HV10-M2 isolated from a high-altitude environment.</title>
        <authorList>
            <person name="Mateos-Rivera A."/>
        </authorList>
    </citation>
    <scope>NUCLEOTIDE SEQUENCE [LARGE SCALE GENOMIC DNA]</scope>
    <source>
        <strain evidence="1 2">HV10_M2</strain>
    </source>
</reference>
<gene>
    <name evidence="1" type="ORF">CEK71_13530</name>
</gene>
<proteinExistence type="predicted"/>
<evidence type="ECO:0000313" key="1">
    <source>
        <dbReference type="EMBL" id="ASF47010.1"/>
    </source>
</evidence>